<evidence type="ECO:0000256" key="1">
    <source>
        <dbReference type="ARBA" id="ARBA00022723"/>
    </source>
</evidence>
<dbReference type="GO" id="GO:0046872">
    <property type="term" value="F:metal ion binding"/>
    <property type="evidence" value="ECO:0007669"/>
    <property type="project" value="UniProtKB-KW"/>
</dbReference>
<keyword evidence="5" id="KW-1185">Reference proteome</keyword>
<feature type="compositionally biased region" description="Acidic residues" evidence="3">
    <location>
        <begin position="581"/>
        <end position="592"/>
    </location>
</feature>
<dbReference type="RefSeq" id="XP_062753484.1">
    <property type="nucleotide sequence ID" value="XM_062902419.1"/>
</dbReference>
<dbReference type="SUPFAM" id="SSF57924">
    <property type="entry name" value="Inhibitor of apoptosis (IAP) repeat"/>
    <property type="match status" value="2"/>
</dbReference>
<feature type="compositionally biased region" description="Polar residues" evidence="3">
    <location>
        <begin position="812"/>
        <end position="832"/>
    </location>
</feature>
<dbReference type="InterPro" id="IPR001370">
    <property type="entry name" value="BIR_rpt"/>
</dbReference>
<evidence type="ECO:0008006" key="6">
    <source>
        <dbReference type="Google" id="ProtNLM"/>
    </source>
</evidence>
<feature type="compositionally biased region" description="Polar residues" evidence="3">
    <location>
        <begin position="844"/>
        <end position="853"/>
    </location>
</feature>
<feature type="region of interest" description="Disordered" evidence="3">
    <location>
        <begin position="753"/>
        <end position="773"/>
    </location>
</feature>
<dbReference type="EMBL" id="JAWRVG010000034">
    <property type="protein sequence ID" value="KAK4067479.1"/>
    <property type="molecule type" value="Genomic_DNA"/>
</dbReference>
<feature type="compositionally biased region" description="Basic and acidic residues" evidence="3">
    <location>
        <begin position="714"/>
        <end position="726"/>
    </location>
</feature>
<comment type="caution">
    <text evidence="4">The sequence shown here is derived from an EMBL/GenBank/DDBJ whole genome shotgun (WGS) entry which is preliminary data.</text>
</comment>
<feature type="region of interest" description="Disordered" evidence="3">
    <location>
        <begin position="300"/>
        <end position="446"/>
    </location>
</feature>
<proteinExistence type="predicted"/>
<evidence type="ECO:0000313" key="4">
    <source>
        <dbReference type="EMBL" id="KAK4067479.1"/>
    </source>
</evidence>
<evidence type="ECO:0000313" key="5">
    <source>
        <dbReference type="Proteomes" id="UP001273209"/>
    </source>
</evidence>
<feature type="compositionally biased region" description="Basic residues" evidence="3">
    <location>
        <begin position="554"/>
        <end position="572"/>
    </location>
</feature>
<organism evidence="4 5">
    <name type="scientific">Trichoderma aggressivum f. europaeum</name>
    <dbReference type="NCBI Taxonomy" id="173218"/>
    <lineage>
        <taxon>Eukaryota</taxon>
        <taxon>Fungi</taxon>
        <taxon>Dikarya</taxon>
        <taxon>Ascomycota</taxon>
        <taxon>Pezizomycotina</taxon>
        <taxon>Sordariomycetes</taxon>
        <taxon>Hypocreomycetidae</taxon>
        <taxon>Hypocreales</taxon>
        <taxon>Hypocreaceae</taxon>
        <taxon>Trichoderma</taxon>
    </lineage>
</organism>
<name>A0AAE1M0S1_9HYPO</name>
<dbReference type="PANTHER" id="PTHR46771">
    <property type="entry name" value="DETERIN"/>
    <property type="match status" value="1"/>
</dbReference>
<reference evidence="4" key="1">
    <citation type="submission" date="2023-11" db="EMBL/GenBank/DDBJ databases">
        <title>The genome sequences of three competitors of mushroom-forming fungi.</title>
        <authorList>
            <person name="Beijen E."/>
            <person name="Ohm R.A."/>
        </authorList>
    </citation>
    <scope>NUCLEOTIDE SEQUENCE</scope>
    <source>
        <strain evidence="4">CBS 100526</strain>
    </source>
</reference>
<dbReference type="SMART" id="SM00238">
    <property type="entry name" value="BIR"/>
    <property type="match status" value="2"/>
</dbReference>
<feature type="region of interest" description="Disordered" evidence="3">
    <location>
        <begin position="495"/>
        <end position="741"/>
    </location>
</feature>
<dbReference type="GeneID" id="87922323"/>
<keyword evidence="2" id="KW-0862">Zinc</keyword>
<dbReference type="Gene3D" id="1.10.1170.10">
    <property type="entry name" value="Inhibitor Of Apoptosis Protein (2mihbC-IAP-1), Chain A"/>
    <property type="match status" value="2"/>
</dbReference>
<feature type="compositionally biased region" description="Low complexity" evidence="3">
    <location>
        <begin position="644"/>
        <end position="655"/>
    </location>
</feature>
<dbReference type="PROSITE" id="PS50143">
    <property type="entry name" value="BIR_REPEAT_2"/>
    <property type="match status" value="2"/>
</dbReference>
<feature type="compositionally biased region" description="Basic residues" evidence="3">
    <location>
        <begin position="330"/>
        <end position="345"/>
    </location>
</feature>
<dbReference type="Proteomes" id="UP001273209">
    <property type="component" value="Unassembled WGS sequence"/>
</dbReference>
<gene>
    <name evidence="4" type="ORF">Triagg1_7659</name>
</gene>
<keyword evidence="1" id="KW-0479">Metal-binding</keyword>
<dbReference type="PRINTS" id="PR00929">
    <property type="entry name" value="ATHOOK"/>
</dbReference>
<accession>A0AAE1M0S1</accession>
<protein>
    <recommendedName>
        <fullName evidence="6">Protein bir1</fullName>
    </recommendedName>
</protein>
<sequence length="953" mass="103161">MIHGLQITMPALRSAALPGASREPSALVKSFAPFVPALPPVHAVPTKGQYIQQQASRCCPSPTPEAILNMATEFDQYFTYEARLASFQRATRKRGSVTGGRAAKALNWPHKQISITSLARAGFVFRPSPDSPDNTVCFLCGKGLDGWEAGDDPVYEHVKHAPHCGWAVVAAIEVDIGDYGREDPNDPEMIEARRATFADRWPHENKRGWKCKTKQLVDAGWKYTPTEESDDMATCTYCQLALDGWEQGDKPLDEHYNRSPDCPFFSLISQYRALGKGSVRGKAPRNSASSVQSYGTAAADISNGSDVSVGPEDSVLTTASSASQLDTKKTRAKKGAAAKAGRKKIQKDDQSELDQSSQMEEETQRPKARRGKKRPSDAVEDPISSSTDGPISKKRASRTPSVGSIDGVAVHEYDSEATDISKASYKRNTAQPASKRGRKGAPKLISHASMASLRARGGIPDDAEIERELEADLDRQFTDDEEISYDSDLLRNRVKGNRTVTDSESEAFRPARPRSPEYAMFDPAVPEPAEDELDDELKALQAEMEVDEAEQPPKPKRGRKAGVQKGAKQVKAHKVEREAESEFPESQQEEEGVGSADVSAGSTAAGKRGRGRPRASLGSQDESATLDVAESSQQSVKRGPGRPPSRLSLASLLSAETGDALPADAPMKRARGRPSNASLLSLESTGSDEGILAAPAPAPKRRGRPSKTTSVLHGPRDILAVEKSKESLAPGKRGRGRPAKKVVEAIPVEPVETEAEDDFVEAQESVEEPMRYRQSPVRAIFSPRGAAASLAALPGTPSKLMSPVPSARQAVLSPSQSPQSSDAENQPPSSLTAAKRLVLAPKASTPTHGSPSKRNVMAGVRSTMPWAAASLEAIFETPLDSPGKENEVDRFLKRGQELTSPERRMTVEEWIYFNAAEAEKKLKFECESLVNRFEMEGTRAIKVLEGLEVDETS</sequence>
<dbReference type="PANTHER" id="PTHR46771:SF5">
    <property type="entry name" value="DETERIN"/>
    <property type="match status" value="1"/>
</dbReference>
<dbReference type="Pfam" id="PF00653">
    <property type="entry name" value="BIR"/>
    <property type="match status" value="2"/>
</dbReference>
<evidence type="ECO:0000256" key="2">
    <source>
        <dbReference type="ARBA" id="ARBA00022833"/>
    </source>
</evidence>
<dbReference type="GO" id="GO:0003677">
    <property type="term" value="F:DNA binding"/>
    <property type="evidence" value="ECO:0007669"/>
    <property type="project" value="InterPro"/>
</dbReference>
<evidence type="ECO:0000256" key="3">
    <source>
        <dbReference type="SAM" id="MobiDB-lite"/>
    </source>
</evidence>
<dbReference type="AlphaFoldDB" id="A0AAE1M0S1"/>
<dbReference type="InterPro" id="IPR051190">
    <property type="entry name" value="Baculoviral_IAP"/>
</dbReference>
<feature type="region of interest" description="Disordered" evidence="3">
    <location>
        <begin position="794"/>
        <end position="856"/>
    </location>
</feature>
<feature type="compositionally biased region" description="Polar residues" evidence="3">
    <location>
        <begin position="675"/>
        <end position="687"/>
    </location>
</feature>
<dbReference type="InterPro" id="IPR017956">
    <property type="entry name" value="AT_hook_DNA-bd_motif"/>
</dbReference>
<dbReference type="CDD" id="cd00022">
    <property type="entry name" value="BIR"/>
    <property type="match status" value="2"/>
</dbReference>
<feature type="compositionally biased region" description="Polar residues" evidence="3">
    <location>
        <begin position="315"/>
        <end position="325"/>
    </location>
</feature>
<feature type="compositionally biased region" description="Acidic residues" evidence="3">
    <location>
        <begin position="753"/>
        <end position="767"/>
    </location>
</feature>
<dbReference type="SMART" id="SM00384">
    <property type="entry name" value="AT_hook"/>
    <property type="match status" value="5"/>
</dbReference>